<evidence type="ECO:0000256" key="5">
    <source>
        <dbReference type="ARBA" id="ARBA00023274"/>
    </source>
</evidence>
<comment type="similarity">
    <text evidence="2">Belongs to the mitochondrion-specific ribosomal protein mS23 family.</text>
</comment>
<dbReference type="OrthoDB" id="5542239at2759"/>
<evidence type="ECO:0000256" key="8">
    <source>
        <dbReference type="SAM" id="MobiDB-lite"/>
    </source>
</evidence>
<protein>
    <recommendedName>
        <fullName evidence="6">Small ribosomal subunit protein mS23</fullName>
    </recommendedName>
    <alternativeName>
        <fullName evidence="7">37S ribosomal protein S25, mitochondrial</fullName>
    </alternativeName>
</protein>
<gene>
    <name evidence="9" type="ORF">EJ03DRAFT_373076</name>
</gene>
<dbReference type="EMBL" id="ML995820">
    <property type="protein sequence ID" value="KAF2771357.1"/>
    <property type="molecule type" value="Genomic_DNA"/>
</dbReference>
<dbReference type="Proteomes" id="UP000799436">
    <property type="component" value="Unassembled WGS sequence"/>
</dbReference>
<comment type="subcellular location">
    <subcellularLocation>
        <location evidence="1">Mitochondrion</location>
    </subcellularLocation>
</comment>
<accession>A0A6G1LEP4</accession>
<keyword evidence="5" id="KW-0687">Ribonucleoprotein</keyword>
<reference evidence="9" key="1">
    <citation type="journal article" date="2020" name="Stud. Mycol.">
        <title>101 Dothideomycetes genomes: a test case for predicting lifestyles and emergence of pathogens.</title>
        <authorList>
            <person name="Haridas S."/>
            <person name="Albert R."/>
            <person name="Binder M."/>
            <person name="Bloem J."/>
            <person name="Labutti K."/>
            <person name="Salamov A."/>
            <person name="Andreopoulos B."/>
            <person name="Baker S."/>
            <person name="Barry K."/>
            <person name="Bills G."/>
            <person name="Bluhm B."/>
            <person name="Cannon C."/>
            <person name="Castanera R."/>
            <person name="Culley D."/>
            <person name="Daum C."/>
            <person name="Ezra D."/>
            <person name="Gonzalez J."/>
            <person name="Henrissat B."/>
            <person name="Kuo A."/>
            <person name="Liang C."/>
            <person name="Lipzen A."/>
            <person name="Lutzoni F."/>
            <person name="Magnuson J."/>
            <person name="Mondo S."/>
            <person name="Nolan M."/>
            <person name="Ohm R."/>
            <person name="Pangilinan J."/>
            <person name="Park H.-J."/>
            <person name="Ramirez L."/>
            <person name="Alfaro M."/>
            <person name="Sun H."/>
            <person name="Tritt A."/>
            <person name="Yoshinaga Y."/>
            <person name="Zwiers L.-H."/>
            <person name="Turgeon B."/>
            <person name="Goodwin S."/>
            <person name="Spatafora J."/>
            <person name="Crous P."/>
            <person name="Grigoriev I."/>
        </authorList>
    </citation>
    <scope>NUCLEOTIDE SEQUENCE</scope>
    <source>
        <strain evidence="9">CBS 116005</strain>
    </source>
</reference>
<keyword evidence="4" id="KW-0496">Mitochondrion</keyword>
<dbReference type="AlphaFoldDB" id="A0A6G1LEP4"/>
<evidence type="ECO:0000256" key="1">
    <source>
        <dbReference type="ARBA" id="ARBA00004173"/>
    </source>
</evidence>
<sequence length="281" mass="32203">MGRYNFAPQKVYRQATQLLQAKRIQSPPPWYNVIATNPPSERLTRPPLQRSQKPGKKASRLFKPIKLQYEEDALRWEYFNDHPWELARPRVLLEDDGRDHEKWDWSVPLDHALNRPVAGTVDDEGVKLDDVWDQQYDSQCARPINGEAVIKRQAYLLSIGHSMAASYDMARKEFYRYRHAREVENRVAREEALASGAFFGPGPNEVGMQLEDRQYESWKAWAEKEIAALKHLQGSSYTGMEMEEPAAQLMDSQQGDLQEVSESIPANQRGQEALGGAAIHP</sequence>
<evidence type="ECO:0000313" key="10">
    <source>
        <dbReference type="Proteomes" id="UP000799436"/>
    </source>
</evidence>
<proteinExistence type="inferred from homology"/>
<evidence type="ECO:0000256" key="7">
    <source>
        <dbReference type="ARBA" id="ARBA00035421"/>
    </source>
</evidence>
<evidence type="ECO:0000256" key="2">
    <source>
        <dbReference type="ARBA" id="ARBA00009864"/>
    </source>
</evidence>
<keyword evidence="3" id="KW-0689">Ribosomal protein</keyword>
<dbReference type="GO" id="GO:0005763">
    <property type="term" value="C:mitochondrial small ribosomal subunit"/>
    <property type="evidence" value="ECO:0007669"/>
    <property type="project" value="InterPro"/>
</dbReference>
<dbReference type="PANTHER" id="PTHR37799">
    <property type="entry name" value="37S RIBOSOMAL PROTEIN S25, MITOCHONDRIAL"/>
    <property type="match status" value="1"/>
</dbReference>
<evidence type="ECO:0000256" key="3">
    <source>
        <dbReference type="ARBA" id="ARBA00022980"/>
    </source>
</evidence>
<keyword evidence="10" id="KW-1185">Reference proteome</keyword>
<name>A0A6G1LEP4_9PEZI</name>
<dbReference type="InterPro" id="IPR016939">
    <property type="entry name" value="Ribosomal_mS23_fun"/>
</dbReference>
<dbReference type="GO" id="GO:0003735">
    <property type="term" value="F:structural constituent of ribosome"/>
    <property type="evidence" value="ECO:0007669"/>
    <property type="project" value="InterPro"/>
</dbReference>
<evidence type="ECO:0000313" key="9">
    <source>
        <dbReference type="EMBL" id="KAF2771357.1"/>
    </source>
</evidence>
<organism evidence="9 10">
    <name type="scientific">Teratosphaeria nubilosa</name>
    <dbReference type="NCBI Taxonomy" id="161662"/>
    <lineage>
        <taxon>Eukaryota</taxon>
        <taxon>Fungi</taxon>
        <taxon>Dikarya</taxon>
        <taxon>Ascomycota</taxon>
        <taxon>Pezizomycotina</taxon>
        <taxon>Dothideomycetes</taxon>
        <taxon>Dothideomycetidae</taxon>
        <taxon>Mycosphaerellales</taxon>
        <taxon>Teratosphaeriaceae</taxon>
        <taxon>Teratosphaeria</taxon>
    </lineage>
</organism>
<feature type="region of interest" description="Disordered" evidence="8">
    <location>
        <begin position="36"/>
        <end position="58"/>
    </location>
</feature>
<dbReference type="PANTHER" id="PTHR37799:SF1">
    <property type="entry name" value="SMALL RIBOSOMAL SUBUNIT PROTEIN MS23"/>
    <property type="match status" value="1"/>
</dbReference>
<evidence type="ECO:0000256" key="6">
    <source>
        <dbReference type="ARBA" id="ARBA00035137"/>
    </source>
</evidence>
<dbReference type="Pfam" id="PF13741">
    <property type="entry name" value="MRP-S25"/>
    <property type="match status" value="2"/>
</dbReference>
<evidence type="ECO:0000256" key="4">
    <source>
        <dbReference type="ARBA" id="ARBA00023128"/>
    </source>
</evidence>